<gene>
    <name evidence="2" type="ORF">EDD73_1123</name>
</gene>
<evidence type="ECO:0000313" key="3">
    <source>
        <dbReference type="Proteomes" id="UP000294813"/>
    </source>
</evidence>
<dbReference type="AlphaFoldDB" id="A0A4R2RJL5"/>
<comment type="caution">
    <text evidence="2">The sequence shown here is derived from an EMBL/GenBank/DDBJ whole genome shotgun (WGS) entry which is preliminary data.</text>
</comment>
<dbReference type="Proteomes" id="UP000294813">
    <property type="component" value="Unassembled WGS sequence"/>
</dbReference>
<sequence length="186" mass="20180">MNRYYKTTTMIAVSIMLISSLVGCSSAKQQPAQDPSMKEIGSVTIPRTEQEQLSENNPNVGGAVPGNAILNVQEIRERQQMYPVGPYEVTLSSYDANTMTTNLELRNNTDKALSKVVLRVRSTAGQPVFKTKETTVAISSNGQEAQLGSLASKRGRILQVVGVPKESLLLTASEGQSPQLQIFPQP</sequence>
<evidence type="ECO:0000256" key="1">
    <source>
        <dbReference type="SAM" id="SignalP"/>
    </source>
</evidence>
<dbReference type="EMBL" id="SLXT01000012">
    <property type="protein sequence ID" value="TCP64042.1"/>
    <property type="molecule type" value="Genomic_DNA"/>
</dbReference>
<keyword evidence="3" id="KW-1185">Reference proteome</keyword>
<keyword evidence="1" id="KW-0732">Signal</keyword>
<dbReference type="RefSeq" id="WP_131919236.1">
    <property type="nucleotide sequence ID" value="NZ_JAOQNU010000026.1"/>
</dbReference>
<evidence type="ECO:0008006" key="4">
    <source>
        <dbReference type="Google" id="ProtNLM"/>
    </source>
</evidence>
<organism evidence="2 3">
    <name type="scientific">Heliophilum fasciatum</name>
    <dbReference type="NCBI Taxonomy" id="35700"/>
    <lineage>
        <taxon>Bacteria</taxon>
        <taxon>Bacillati</taxon>
        <taxon>Bacillota</taxon>
        <taxon>Clostridia</taxon>
        <taxon>Eubacteriales</taxon>
        <taxon>Heliobacteriaceae</taxon>
        <taxon>Heliophilum</taxon>
    </lineage>
</organism>
<reference evidence="2 3" key="1">
    <citation type="submission" date="2019-03" db="EMBL/GenBank/DDBJ databases">
        <title>Genomic Encyclopedia of Type Strains, Phase IV (KMG-IV): sequencing the most valuable type-strain genomes for metagenomic binning, comparative biology and taxonomic classification.</title>
        <authorList>
            <person name="Goeker M."/>
        </authorList>
    </citation>
    <scope>NUCLEOTIDE SEQUENCE [LARGE SCALE GENOMIC DNA]</scope>
    <source>
        <strain evidence="2 3">DSM 11170</strain>
    </source>
</reference>
<protein>
    <recommendedName>
        <fullName evidence="4">Lipoprotein</fullName>
    </recommendedName>
</protein>
<proteinExistence type="predicted"/>
<accession>A0A4R2RJL5</accession>
<feature type="signal peptide" evidence="1">
    <location>
        <begin position="1"/>
        <end position="27"/>
    </location>
</feature>
<dbReference type="PROSITE" id="PS51257">
    <property type="entry name" value="PROKAR_LIPOPROTEIN"/>
    <property type="match status" value="1"/>
</dbReference>
<name>A0A4R2RJL5_9FIRM</name>
<evidence type="ECO:0000313" key="2">
    <source>
        <dbReference type="EMBL" id="TCP64042.1"/>
    </source>
</evidence>
<feature type="chain" id="PRO_5020305253" description="Lipoprotein" evidence="1">
    <location>
        <begin position="28"/>
        <end position="186"/>
    </location>
</feature>